<sequence length="384" mass="39581">MKAFACALLAAGSLAMAADAQERVRARDIGLAPGILEPGPLNAITDVAGVRVGHVTLIEEPTVRTGVTAILPHGGDLFADKVPAGVVVGNGYGKMMGISQIEELGEIETPILLTNTLAVPRAADAILDWTLSRPGNAGIGSVNMVVGETNDGGLNDIRARVVTPAHGLEAIESASTGPVGEGAVGAGAGTIAFGWKGGIGTSSRALPESLGGYTLGVLVQSNFGGVLVMDGLPVGERLGHFYLSDHVADDRADGSIMIVVATDAPLSDRNLTRLARRALAGLARTGASMTNGSGDYVIAFSTAEAVRRTPERRSAQAEVTELANSAMSPLFQAVIEATEEAILNSLLMAQTASYRRPDGSLRTVEALPVDRVRAMVAERDSQSP</sequence>
<dbReference type="PANTHER" id="PTHR36512">
    <property type="entry name" value="D-AMINOPEPTIDASE"/>
    <property type="match status" value="1"/>
</dbReference>
<organism evidence="3 4">
    <name type="scientific">Marinicauda algicola</name>
    <dbReference type="NCBI Taxonomy" id="2029849"/>
    <lineage>
        <taxon>Bacteria</taxon>
        <taxon>Pseudomonadati</taxon>
        <taxon>Pseudomonadota</taxon>
        <taxon>Alphaproteobacteria</taxon>
        <taxon>Maricaulales</taxon>
        <taxon>Maricaulaceae</taxon>
        <taxon>Marinicauda</taxon>
    </lineage>
</organism>
<dbReference type="RefSeq" id="WP_135996818.1">
    <property type="nucleotide sequence ID" value="NZ_CP071057.1"/>
</dbReference>
<feature type="signal peptide" evidence="2">
    <location>
        <begin position="1"/>
        <end position="17"/>
    </location>
</feature>
<dbReference type="EMBL" id="SRXW01000004">
    <property type="protein sequence ID" value="TGY87899.1"/>
    <property type="molecule type" value="Genomic_DNA"/>
</dbReference>
<evidence type="ECO:0000313" key="3">
    <source>
        <dbReference type="EMBL" id="TGY87899.1"/>
    </source>
</evidence>
<accession>A0A4V3RXU0</accession>
<dbReference type="Pfam" id="PF03576">
    <property type="entry name" value="Peptidase_S58"/>
    <property type="match status" value="1"/>
</dbReference>
<keyword evidence="2" id="KW-0732">Signal</keyword>
<feature type="chain" id="PRO_5020436687" evidence="2">
    <location>
        <begin position="18"/>
        <end position="384"/>
    </location>
</feature>
<comment type="similarity">
    <text evidence="1">Belongs to the peptidase S58 family.</text>
</comment>
<evidence type="ECO:0000313" key="4">
    <source>
        <dbReference type="Proteomes" id="UP000308054"/>
    </source>
</evidence>
<comment type="caution">
    <text evidence="3">The sequence shown here is derived from an EMBL/GenBank/DDBJ whole genome shotgun (WGS) entry which is preliminary data.</text>
</comment>
<dbReference type="SUPFAM" id="SSF56266">
    <property type="entry name" value="DmpA/ArgJ-like"/>
    <property type="match status" value="1"/>
</dbReference>
<dbReference type="GO" id="GO:0004177">
    <property type="term" value="F:aminopeptidase activity"/>
    <property type="evidence" value="ECO:0007669"/>
    <property type="project" value="TreeGrafter"/>
</dbReference>
<dbReference type="Proteomes" id="UP000308054">
    <property type="component" value="Unassembled WGS sequence"/>
</dbReference>
<dbReference type="AlphaFoldDB" id="A0A4V3RXU0"/>
<dbReference type="InterPro" id="IPR005321">
    <property type="entry name" value="Peptidase_S58_DmpA"/>
</dbReference>
<gene>
    <name evidence="3" type="ORF">E5163_13360</name>
</gene>
<dbReference type="InterPro" id="IPR016117">
    <property type="entry name" value="ArgJ-like_dom_sf"/>
</dbReference>
<evidence type="ECO:0000256" key="2">
    <source>
        <dbReference type="SAM" id="SignalP"/>
    </source>
</evidence>
<keyword evidence="4" id="KW-1185">Reference proteome</keyword>
<evidence type="ECO:0000256" key="1">
    <source>
        <dbReference type="ARBA" id="ARBA00007068"/>
    </source>
</evidence>
<name>A0A4V3RXU0_9PROT</name>
<protein>
    <submittedName>
        <fullName evidence="3">S58 family peptidase</fullName>
    </submittedName>
</protein>
<dbReference type="Gene3D" id="3.60.70.12">
    <property type="entry name" value="L-amino peptidase D-ALA esterase/amidase"/>
    <property type="match status" value="1"/>
</dbReference>
<dbReference type="PANTHER" id="PTHR36512:SF3">
    <property type="entry name" value="BLR5678 PROTEIN"/>
    <property type="match status" value="1"/>
</dbReference>
<dbReference type="OrthoDB" id="9770388at2"/>
<dbReference type="CDD" id="cd02253">
    <property type="entry name" value="DmpA"/>
    <property type="match status" value="1"/>
</dbReference>
<proteinExistence type="inferred from homology"/>
<reference evidence="3 4" key="1">
    <citation type="journal article" date="2017" name="Int. J. Syst. Evol. Microbiol.">
        <title>Marinicauda algicola sp. nov., isolated from a marine red alga Rhodosorus marinus.</title>
        <authorList>
            <person name="Jeong S.E."/>
            <person name="Jeon S.H."/>
            <person name="Chun B.H."/>
            <person name="Kim D.W."/>
            <person name="Jeon C.O."/>
        </authorList>
    </citation>
    <scope>NUCLEOTIDE SEQUENCE [LARGE SCALE GENOMIC DNA]</scope>
    <source>
        <strain evidence="3 4">JCM 31718</strain>
    </source>
</reference>